<evidence type="ECO:0000313" key="1">
    <source>
        <dbReference type="EMBL" id="QHU28294.1"/>
    </source>
</evidence>
<protein>
    <submittedName>
        <fullName evidence="1">Uncharacterized protein</fullName>
    </submittedName>
</protein>
<organism evidence="1">
    <name type="scientific">viral metagenome</name>
    <dbReference type="NCBI Taxonomy" id="1070528"/>
    <lineage>
        <taxon>unclassified sequences</taxon>
        <taxon>metagenomes</taxon>
        <taxon>organismal metagenomes</taxon>
    </lineage>
</organism>
<proteinExistence type="predicted"/>
<dbReference type="AlphaFoldDB" id="A0A6C0LFF2"/>
<sequence length="65" mass="7887">MDYLYVFIRNGGEWEDMVVFLSKEKAIDYSKKYADSRVEMFMKDEHGCYVPSYQYYKNGKLFETE</sequence>
<reference evidence="1" key="1">
    <citation type="journal article" date="2020" name="Nature">
        <title>Giant virus diversity and host interactions through global metagenomics.</title>
        <authorList>
            <person name="Schulz F."/>
            <person name="Roux S."/>
            <person name="Paez-Espino D."/>
            <person name="Jungbluth S."/>
            <person name="Walsh D.A."/>
            <person name="Denef V.J."/>
            <person name="McMahon K.D."/>
            <person name="Konstantinidis K.T."/>
            <person name="Eloe-Fadrosh E.A."/>
            <person name="Kyrpides N.C."/>
            <person name="Woyke T."/>
        </authorList>
    </citation>
    <scope>NUCLEOTIDE SEQUENCE</scope>
    <source>
        <strain evidence="1">GVMAG-M-3300027770-73</strain>
    </source>
</reference>
<name>A0A6C0LFF2_9ZZZZ</name>
<accession>A0A6C0LFF2</accession>
<dbReference type="EMBL" id="MN740471">
    <property type="protein sequence ID" value="QHU28294.1"/>
    <property type="molecule type" value="Genomic_DNA"/>
</dbReference>